<keyword evidence="1" id="KW-0812">Transmembrane</keyword>
<accession>A0A6A5TBS9</accession>
<evidence type="ECO:0000256" key="1">
    <source>
        <dbReference type="SAM" id="Phobius"/>
    </source>
</evidence>
<dbReference type="AlphaFoldDB" id="A0A6A5TBS9"/>
<feature type="non-terminal residue" evidence="2">
    <location>
        <position position="56"/>
    </location>
</feature>
<feature type="non-terminal residue" evidence="2">
    <location>
        <position position="1"/>
    </location>
</feature>
<dbReference type="Proteomes" id="UP000800035">
    <property type="component" value="Unassembled WGS sequence"/>
</dbReference>
<reference evidence="2" key="1">
    <citation type="journal article" date="2020" name="Stud. Mycol.">
        <title>101 Dothideomycetes genomes: a test case for predicting lifestyles and emergence of pathogens.</title>
        <authorList>
            <person name="Haridas S."/>
            <person name="Albert R."/>
            <person name="Binder M."/>
            <person name="Bloem J."/>
            <person name="Labutti K."/>
            <person name="Salamov A."/>
            <person name="Andreopoulos B."/>
            <person name="Baker S."/>
            <person name="Barry K."/>
            <person name="Bills G."/>
            <person name="Bluhm B."/>
            <person name="Cannon C."/>
            <person name="Castanera R."/>
            <person name="Culley D."/>
            <person name="Daum C."/>
            <person name="Ezra D."/>
            <person name="Gonzalez J."/>
            <person name="Henrissat B."/>
            <person name="Kuo A."/>
            <person name="Liang C."/>
            <person name="Lipzen A."/>
            <person name="Lutzoni F."/>
            <person name="Magnuson J."/>
            <person name="Mondo S."/>
            <person name="Nolan M."/>
            <person name="Ohm R."/>
            <person name="Pangilinan J."/>
            <person name="Park H.-J."/>
            <person name="Ramirez L."/>
            <person name="Alfaro M."/>
            <person name="Sun H."/>
            <person name="Tritt A."/>
            <person name="Yoshinaga Y."/>
            <person name="Zwiers L.-H."/>
            <person name="Turgeon B."/>
            <person name="Goodwin S."/>
            <person name="Spatafora J."/>
            <person name="Crous P."/>
            <person name="Grigoriev I."/>
        </authorList>
    </citation>
    <scope>NUCLEOTIDE SEQUENCE</scope>
    <source>
        <strain evidence="2">CBS 675.92</strain>
    </source>
</reference>
<feature type="transmembrane region" description="Helical" evidence="1">
    <location>
        <begin position="16"/>
        <end position="41"/>
    </location>
</feature>
<dbReference type="OrthoDB" id="3782401at2759"/>
<keyword evidence="1" id="KW-0472">Membrane</keyword>
<gene>
    <name evidence="2" type="ORF">CC80DRAFT_377618</name>
</gene>
<proteinExistence type="predicted"/>
<keyword evidence="1" id="KW-1133">Transmembrane helix</keyword>
<name>A0A6A5TBS9_9PLEO</name>
<organism evidence="2 3">
    <name type="scientific">Byssothecium circinans</name>
    <dbReference type="NCBI Taxonomy" id="147558"/>
    <lineage>
        <taxon>Eukaryota</taxon>
        <taxon>Fungi</taxon>
        <taxon>Dikarya</taxon>
        <taxon>Ascomycota</taxon>
        <taxon>Pezizomycotina</taxon>
        <taxon>Dothideomycetes</taxon>
        <taxon>Pleosporomycetidae</taxon>
        <taxon>Pleosporales</taxon>
        <taxon>Massarineae</taxon>
        <taxon>Massarinaceae</taxon>
        <taxon>Byssothecium</taxon>
    </lineage>
</organism>
<dbReference type="EMBL" id="ML977034">
    <property type="protein sequence ID" value="KAF1949644.1"/>
    <property type="molecule type" value="Genomic_DNA"/>
</dbReference>
<evidence type="ECO:0000313" key="3">
    <source>
        <dbReference type="Proteomes" id="UP000800035"/>
    </source>
</evidence>
<sequence>VFYVNKEAFLPAFKDAFLSVFTIFKVIGLAPLNAQVVLNYLNIRIRTLLEPLLLET</sequence>
<keyword evidence="3" id="KW-1185">Reference proteome</keyword>
<evidence type="ECO:0000313" key="2">
    <source>
        <dbReference type="EMBL" id="KAF1949644.1"/>
    </source>
</evidence>
<protein>
    <submittedName>
        <fullName evidence="2">Uncharacterized protein</fullName>
    </submittedName>
</protein>